<feature type="region of interest" description="Disordered" evidence="1">
    <location>
        <begin position="610"/>
        <end position="748"/>
    </location>
</feature>
<accession>U6N1N2</accession>
<proteinExistence type="predicted"/>
<evidence type="ECO:0000313" key="3">
    <source>
        <dbReference type="EMBL" id="CDJ70393.1"/>
    </source>
</evidence>
<evidence type="ECO:0000256" key="1">
    <source>
        <dbReference type="SAM" id="MobiDB-lite"/>
    </source>
</evidence>
<reference evidence="3" key="1">
    <citation type="submission" date="2013-10" db="EMBL/GenBank/DDBJ databases">
        <title>Genomic analysis of the causative agents of coccidiosis in chickens.</title>
        <authorList>
            <person name="Reid A.J."/>
            <person name="Blake D."/>
            <person name="Billington K."/>
            <person name="Browne H."/>
            <person name="Dunn M."/>
            <person name="Hung S."/>
            <person name="Kawahara F."/>
            <person name="Miranda-Saavedra D."/>
            <person name="Mourier T."/>
            <person name="Nagra H."/>
            <person name="Otto T.D."/>
            <person name="Rawlings N."/>
            <person name="Sanchez A."/>
            <person name="Sanders M."/>
            <person name="Subramaniam C."/>
            <person name="Tay Y."/>
            <person name="Dear P."/>
            <person name="Doerig C."/>
            <person name="Gruber A."/>
            <person name="Parkinson J."/>
            <person name="Shirley M."/>
            <person name="Wan K.L."/>
            <person name="Berriman M."/>
            <person name="Tomley F."/>
            <person name="Pain A."/>
        </authorList>
    </citation>
    <scope>NUCLEOTIDE SEQUENCE [LARGE SCALE GENOMIC DNA]</scope>
    <source>
        <strain evidence="3">Houghton</strain>
    </source>
</reference>
<feature type="region of interest" description="Disordered" evidence="1">
    <location>
        <begin position="420"/>
        <end position="440"/>
    </location>
</feature>
<feature type="compositionally biased region" description="Basic and acidic residues" evidence="1">
    <location>
        <begin position="279"/>
        <end position="294"/>
    </location>
</feature>
<feature type="compositionally biased region" description="Low complexity" evidence="1">
    <location>
        <begin position="671"/>
        <end position="684"/>
    </location>
</feature>
<dbReference type="SUPFAM" id="SSF51045">
    <property type="entry name" value="WW domain"/>
    <property type="match status" value="1"/>
</dbReference>
<dbReference type="EMBL" id="HG725948">
    <property type="protein sequence ID" value="CDJ70393.1"/>
    <property type="molecule type" value="Genomic_DNA"/>
</dbReference>
<feature type="compositionally biased region" description="Pro residues" evidence="1">
    <location>
        <begin position="631"/>
        <end position="645"/>
    </location>
</feature>
<name>U6N1N2_9EIME</name>
<feature type="region of interest" description="Disordered" evidence="1">
    <location>
        <begin position="173"/>
        <end position="303"/>
    </location>
</feature>
<dbReference type="InterPro" id="IPR001202">
    <property type="entry name" value="WW_dom"/>
</dbReference>
<dbReference type="OrthoDB" id="195748at2759"/>
<dbReference type="AlphaFoldDB" id="U6N1N2"/>
<keyword evidence="4" id="KW-1185">Reference proteome</keyword>
<dbReference type="SMART" id="SM00456">
    <property type="entry name" value="WW"/>
    <property type="match status" value="1"/>
</dbReference>
<gene>
    <name evidence="3" type="ORF">ENH_00083310</name>
</gene>
<dbReference type="PROSITE" id="PS50020">
    <property type="entry name" value="WW_DOMAIN_2"/>
    <property type="match status" value="1"/>
</dbReference>
<dbReference type="Gene3D" id="2.20.70.10">
    <property type="match status" value="1"/>
</dbReference>
<dbReference type="InterPro" id="IPR036020">
    <property type="entry name" value="WW_dom_sf"/>
</dbReference>
<feature type="region of interest" description="Disordered" evidence="1">
    <location>
        <begin position="1"/>
        <end position="114"/>
    </location>
</feature>
<protein>
    <recommendedName>
        <fullName evidence="2">WW domain-containing protein</fullName>
    </recommendedName>
</protein>
<evidence type="ECO:0000313" key="4">
    <source>
        <dbReference type="Proteomes" id="UP000030754"/>
    </source>
</evidence>
<dbReference type="VEuPathDB" id="ToxoDB:ENH_00083310"/>
<dbReference type="Pfam" id="PF00397">
    <property type="entry name" value="WW"/>
    <property type="match status" value="1"/>
</dbReference>
<reference evidence="3" key="2">
    <citation type="submission" date="2013-10" db="EMBL/GenBank/DDBJ databases">
        <authorList>
            <person name="Aslett M."/>
        </authorList>
    </citation>
    <scope>NUCLEOTIDE SEQUENCE [LARGE SCALE GENOMIC DNA]</scope>
    <source>
        <strain evidence="3">Houghton</strain>
    </source>
</reference>
<feature type="compositionally biased region" description="Basic and acidic residues" evidence="1">
    <location>
        <begin position="229"/>
        <end position="245"/>
    </location>
</feature>
<feature type="compositionally biased region" description="Basic and acidic residues" evidence="1">
    <location>
        <begin position="19"/>
        <end position="28"/>
    </location>
</feature>
<feature type="compositionally biased region" description="Basic and acidic residues" evidence="1">
    <location>
        <begin position="715"/>
        <end position="727"/>
    </location>
</feature>
<dbReference type="CDD" id="cd00201">
    <property type="entry name" value="WW"/>
    <property type="match status" value="1"/>
</dbReference>
<dbReference type="GeneID" id="25478460"/>
<dbReference type="RefSeq" id="XP_013438859.1">
    <property type="nucleotide sequence ID" value="XM_013583405.1"/>
</dbReference>
<feature type="compositionally biased region" description="Low complexity" evidence="1">
    <location>
        <begin position="83"/>
        <end position="97"/>
    </location>
</feature>
<dbReference type="Proteomes" id="UP000030754">
    <property type="component" value="Unassembled WGS sequence"/>
</dbReference>
<feature type="compositionally biased region" description="Basic and acidic residues" evidence="1">
    <location>
        <begin position="421"/>
        <end position="440"/>
    </location>
</feature>
<organism evidence="3 4">
    <name type="scientific">Eimeria necatrix</name>
    <dbReference type="NCBI Taxonomy" id="51315"/>
    <lineage>
        <taxon>Eukaryota</taxon>
        <taxon>Sar</taxon>
        <taxon>Alveolata</taxon>
        <taxon>Apicomplexa</taxon>
        <taxon>Conoidasida</taxon>
        <taxon>Coccidia</taxon>
        <taxon>Eucoccidiorida</taxon>
        <taxon>Eimeriorina</taxon>
        <taxon>Eimeriidae</taxon>
        <taxon>Eimeria</taxon>
    </lineage>
</organism>
<feature type="compositionally biased region" description="Polar residues" evidence="1">
    <location>
        <begin position="269"/>
        <end position="278"/>
    </location>
</feature>
<feature type="compositionally biased region" description="Polar residues" evidence="1">
    <location>
        <begin position="696"/>
        <end position="708"/>
    </location>
</feature>
<sequence>MTGSDEGAARSDLLAPSEGKLESPKYEPNDAVGEEASEHCSDTVQRTACSEPDHRDCASPEVLQPPEPVTASTSPKTGLTDWASSTPSSPVTASTESMGEARSPKGENGLSTISSEGIAIAAGLPSTTSVESKLSDPPALSVDKALSTEIVESDMPPPSFLPRQLRMKRNMNRPPRTQAAQMSSLTVAAAAQAPTEAHEGQKRSATPVDRGSVEDEFAIFMKEIQQLDSQKEATDGQKEAEHQEASPRQGEASCTECAAPVKQHDSQAMAVTSSQVSERSQRTPECEASAESKGDQGQQQQAVWQGVLDPASGETYYWNTNTDEVTWELPSATVRSAASKKERNGQPQEEHDLRQWAATTFKLTQELSTCSEKVQQLMLQLAFIESELEAQREPANTAHSAVPSGKVDVSLRLQRFLSAKRQHEAERHKHSQEERGGSSDDELLKEVIDLQLQQGRQTDTSQCETCRERLLESRGTQSQQAKVRLLASSLARRLGNVEKEWASSLLAALKARLDDWIDGGLSSSFFLKRLERMQHDLQKHLSQDMKAQGHHHELASVFPYSAAAAAVSATSATKSSPRNCLAAAAAASWSDKASGSKAGSGRPMSALRIGAAAPRGSSKHSDDSPAVSTAPPTPAGPPPTLPDGVPPAKSEPAQAEVAPAADDSRRREVEVAAPAATRDGAPAPGVSGGIAKRPHNTSACKKISSSNPLVRKRMQLVEKWQKSREKEEESEEEDYEQRRERLKQKKLDEWKEREMASRLAEPGTKEVMSAVLKTTTTEKAPSIRACAFKLHCSRQGVTLWRCIVCIAD</sequence>
<evidence type="ECO:0000259" key="2">
    <source>
        <dbReference type="PROSITE" id="PS50020"/>
    </source>
</evidence>
<feature type="domain" description="WW" evidence="2">
    <location>
        <begin position="298"/>
        <end position="332"/>
    </location>
</feature>